<keyword evidence="2" id="KW-0694">RNA-binding</keyword>
<dbReference type="GO" id="GO:0003723">
    <property type="term" value="F:RNA binding"/>
    <property type="evidence" value="ECO:0007669"/>
    <property type="project" value="UniProtKB-KW"/>
</dbReference>
<keyword evidence="3" id="KW-0539">Nucleus</keyword>
<name>A0A9N9C5J3_9GLOM</name>
<dbReference type="EMBL" id="CAJVPK010001528">
    <property type="protein sequence ID" value="CAG8589953.1"/>
    <property type="molecule type" value="Genomic_DNA"/>
</dbReference>
<feature type="compositionally biased region" description="Basic residues" evidence="4">
    <location>
        <begin position="189"/>
        <end position="199"/>
    </location>
</feature>
<dbReference type="PANTHER" id="PTHR46754">
    <property type="entry name" value="MKI67 FHA DOMAIN-INTERACTING NUCLEOLAR PHOSPHOPROTEIN"/>
    <property type="match status" value="1"/>
</dbReference>
<dbReference type="InterPro" id="IPR035979">
    <property type="entry name" value="RBD_domain_sf"/>
</dbReference>
<proteinExistence type="predicted"/>
<evidence type="ECO:0000313" key="5">
    <source>
        <dbReference type="EMBL" id="CAG8589953.1"/>
    </source>
</evidence>
<feature type="compositionally biased region" description="Basic and acidic residues" evidence="4">
    <location>
        <begin position="137"/>
        <end position="188"/>
    </location>
</feature>
<dbReference type="SUPFAM" id="SSF54928">
    <property type="entry name" value="RNA-binding domain, RBD"/>
    <property type="match status" value="1"/>
</dbReference>
<feature type="region of interest" description="Disordered" evidence="4">
    <location>
        <begin position="133"/>
        <end position="199"/>
    </location>
</feature>
<sequence length="199" mass="24147">MKRGVVYISRIPHGFYEEEMKEYFGQFEFLSEEVAQIVAETMNNYIMYNRLLKCELVPQEKINPFMWIGANKEFKPKSYLKEAMQVHNRKKRSLEEKKKRNMSLLKREKIKRKKLEKLGFEYEFPGYVNSSKKRVRNEKVKDKGKNKKVKLEKDSTEKEFEKMDREMKKMDVEKEKSGKEKLENVKEKMGKRKKRKQLK</sequence>
<reference evidence="5" key="1">
    <citation type="submission" date="2021-06" db="EMBL/GenBank/DDBJ databases">
        <authorList>
            <person name="Kallberg Y."/>
            <person name="Tangrot J."/>
            <person name="Rosling A."/>
        </authorList>
    </citation>
    <scope>NUCLEOTIDE SEQUENCE</scope>
    <source>
        <strain evidence="5">AZ414A</strain>
    </source>
</reference>
<comment type="subcellular location">
    <subcellularLocation>
        <location evidence="1">Nucleus</location>
        <location evidence="1">Nucleolus</location>
    </subcellularLocation>
</comment>
<evidence type="ECO:0000256" key="1">
    <source>
        <dbReference type="ARBA" id="ARBA00004604"/>
    </source>
</evidence>
<evidence type="ECO:0000256" key="4">
    <source>
        <dbReference type="SAM" id="MobiDB-lite"/>
    </source>
</evidence>
<organism evidence="5 6">
    <name type="scientific">Diversispora eburnea</name>
    <dbReference type="NCBI Taxonomy" id="1213867"/>
    <lineage>
        <taxon>Eukaryota</taxon>
        <taxon>Fungi</taxon>
        <taxon>Fungi incertae sedis</taxon>
        <taxon>Mucoromycota</taxon>
        <taxon>Glomeromycotina</taxon>
        <taxon>Glomeromycetes</taxon>
        <taxon>Diversisporales</taxon>
        <taxon>Diversisporaceae</taxon>
        <taxon>Diversispora</taxon>
    </lineage>
</organism>
<protein>
    <submittedName>
        <fullName evidence="5">1380_t:CDS:1</fullName>
    </submittedName>
</protein>
<keyword evidence="6" id="KW-1185">Reference proteome</keyword>
<accession>A0A9N9C5J3</accession>
<evidence type="ECO:0000256" key="3">
    <source>
        <dbReference type="ARBA" id="ARBA00023242"/>
    </source>
</evidence>
<dbReference type="AlphaFoldDB" id="A0A9N9C5J3"/>
<dbReference type="GO" id="GO:0005730">
    <property type="term" value="C:nucleolus"/>
    <property type="evidence" value="ECO:0007669"/>
    <property type="project" value="UniProtKB-SubCell"/>
</dbReference>
<evidence type="ECO:0000313" key="6">
    <source>
        <dbReference type="Proteomes" id="UP000789706"/>
    </source>
</evidence>
<gene>
    <name evidence="5" type="ORF">DEBURN_LOCUS9005</name>
</gene>
<evidence type="ECO:0000256" key="2">
    <source>
        <dbReference type="ARBA" id="ARBA00022884"/>
    </source>
</evidence>
<comment type="caution">
    <text evidence="5">The sequence shown here is derived from an EMBL/GenBank/DDBJ whole genome shotgun (WGS) entry which is preliminary data.</text>
</comment>
<dbReference type="Proteomes" id="UP000789706">
    <property type="component" value="Unassembled WGS sequence"/>
</dbReference>
<dbReference type="OrthoDB" id="21467at2759"/>